<organism evidence="6 7">
    <name type="scientific">Brevibacterium celere</name>
    <dbReference type="NCBI Taxonomy" id="225845"/>
    <lineage>
        <taxon>Bacteria</taxon>
        <taxon>Bacillati</taxon>
        <taxon>Actinomycetota</taxon>
        <taxon>Actinomycetes</taxon>
        <taxon>Micrococcales</taxon>
        <taxon>Brevibacteriaceae</taxon>
        <taxon>Brevibacterium</taxon>
    </lineage>
</organism>
<evidence type="ECO:0000256" key="4">
    <source>
        <dbReference type="RuleBase" id="RU004508"/>
    </source>
</evidence>
<sequence length="409" mass="43367">MTTATPTTPGTELEPVLLSPPDVGPLEEAYVVDAVRSGWIAPIGPDLTAFEAELAARAQVAHAVGLSSGTAALHLGLLGLGVGPGDIVVTSTMTFAATANAIVYCGAQPMFLDCLDDGNMDPELLHKALRGLAEEHRLPAAVVPVDLLGRAAEYDRILPVAAEFDVPVLVDAAESFGSFHGERPTASMGRAAAVSFNGNKIMTTSGGGALLTDDGELADRARYLSAQARQPVLHYEHTEVGFNYRLSNILAALGRAQLERLDAMISRRRRIRSRYSRLFDAHPGLTVLGAGSRHPDNAWLTAVLVDPGIAGFTAGDLGAWLAEDRIETRPLWKPMHLQPAFADCPRLEGRTSERLFATGLTLPNGSGMTDAQLERVLERIGRFLGGGPQGACGSPQSRVRAASGGRTRR</sequence>
<dbReference type="InterPro" id="IPR015421">
    <property type="entry name" value="PyrdxlP-dep_Trfase_major"/>
</dbReference>
<dbReference type="Gene3D" id="3.90.1150.10">
    <property type="entry name" value="Aspartate Aminotransferase, domain 1"/>
    <property type="match status" value="1"/>
</dbReference>
<accession>A0A366ILA6</accession>
<dbReference type="Proteomes" id="UP000253509">
    <property type="component" value="Unassembled WGS sequence"/>
</dbReference>
<proteinExistence type="inferred from homology"/>
<dbReference type="SUPFAM" id="SSF53383">
    <property type="entry name" value="PLP-dependent transferases"/>
    <property type="match status" value="1"/>
</dbReference>
<dbReference type="InterPro" id="IPR000653">
    <property type="entry name" value="DegT/StrS_aminotransferase"/>
</dbReference>
<dbReference type="GO" id="GO:0030170">
    <property type="term" value="F:pyridoxal phosphate binding"/>
    <property type="evidence" value="ECO:0007669"/>
    <property type="project" value="TreeGrafter"/>
</dbReference>
<dbReference type="PIRSF" id="PIRSF000390">
    <property type="entry name" value="PLP_StrS"/>
    <property type="match status" value="1"/>
</dbReference>
<dbReference type="AlphaFoldDB" id="A0A366ILA6"/>
<evidence type="ECO:0000256" key="2">
    <source>
        <dbReference type="PIRSR" id="PIRSR000390-1"/>
    </source>
</evidence>
<comment type="cofactor">
    <cofactor evidence="1">
        <name>pyridoxal 5'-phosphate</name>
        <dbReference type="ChEBI" id="CHEBI:597326"/>
    </cofactor>
</comment>
<dbReference type="InterPro" id="IPR015422">
    <property type="entry name" value="PyrdxlP-dep_Trfase_small"/>
</dbReference>
<comment type="caution">
    <text evidence="6">The sequence shown here is derived from an EMBL/GenBank/DDBJ whole genome shotgun (WGS) entry which is preliminary data.</text>
</comment>
<name>A0A366ILA6_9MICO</name>
<gene>
    <name evidence="6" type="ORF">DFO65_10226</name>
</gene>
<dbReference type="GO" id="GO:0008483">
    <property type="term" value="F:transaminase activity"/>
    <property type="evidence" value="ECO:0007669"/>
    <property type="project" value="TreeGrafter"/>
</dbReference>
<dbReference type="Gene3D" id="3.40.640.10">
    <property type="entry name" value="Type I PLP-dependent aspartate aminotransferase-like (Major domain)"/>
    <property type="match status" value="1"/>
</dbReference>
<feature type="active site" description="Proton acceptor" evidence="2">
    <location>
        <position position="200"/>
    </location>
</feature>
<dbReference type="Pfam" id="PF01041">
    <property type="entry name" value="DegT_DnrJ_EryC1"/>
    <property type="match status" value="1"/>
</dbReference>
<keyword evidence="7" id="KW-1185">Reference proteome</keyword>
<feature type="region of interest" description="Disordered" evidence="5">
    <location>
        <begin position="387"/>
        <end position="409"/>
    </location>
</feature>
<keyword evidence="3 4" id="KW-0663">Pyridoxal phosphate</keyword>
<reference evidence="6 7" key="1">
    <citation type="submission" date="2018-06" db="EMBL/GenBank/DDBJ databases">
        <title>Freshwater and sediment microbial communities from various areas in North America, analyzing microbe dynamics in response to fracking.</title>
        <authorList>
            <person name="Lamendella R."/>
        </authorList>
    </citation>
    <scope>NUCLEOTIDE SEQUENCE [LARGE SCALE GENOMIC DNA]</scope>
    <source>
        <strain evidence="6 7">3b_TX</strain>
    </source>
</reference>
<dbReference type="CDD" id="cd00616">
    <property type="entry name" value="AHBA_syn"/>
    <property type="match status" value="1"/>
</dbReference>
<comment type="similarity">
    <text evidence="4">Belongs to the DegT/DnrJ/EryC1 family.</text>
</comment>
<evidence type="ECO:0000256" key="1">
    <source>
        <dbReference type="ARBA" id="ARBA00001933"/>
    </source>
</evidence>
<dbReference type="PANTHER" id="PTHR30244">
    <property type="entry name" value="TRANSAMINASE"/>
    <property type="match status" value="1"/>
</dbReference>
<feature type="modified residue" description="N6-(pyridoxal phosphate)lysine" evidence="3">
    <location>
        <position position="200"/>
    </location>
</feature>
<dbReference type="EMBL" id="QNSB01000002">
    <property type="protein sequence ID" value="RBP73498.1"/>
    <property type="molecule type" value="Genomic_DNA"/>
</dbReference>
<evidence type="ECO:0000256" key="3">
    <source>
        <dbReference type="PIRSR" id="PIRSR000390-2"/>
    </source>
</evidence>
<evidence type="ECO:0000313" key="7">
    <source>
        <dbReference type="Proteomes" id="UP000253509"/>
    </source>
</evidence>
<evidence type="ECO:0000313" key="6">
    <source>
        <dbReference type="EMBL" id="RBP73498.1"/>
    </source>
</evidence>
<evidence type="ECO:0000256" key="5">
    <source>
        <dbReference type="SAM" id="MobiDB-lite"/>
    </source>
</evidence>
<dbReference type="PANTHER" id="PTHR30244:SF34">
    <property type="entry name" value="DTDP-4-AMINO-4,6-DIDEOXYGALACTOSE TRANSAMINASE"/>
    <property type="match status" value="1"/>
</dbReference>
<dbReference type="InterPro" id="IPR015424">
    <property type="entry name" value="PyrdxlP-dep_Trfase"/>
</dbReference>
<protein>
    <submittedName>
        <fullName evidence="6">dTDP-4-amino-4,6-dideoxygalactose transaminase</fullName>
    </submittedName>
</protein>
<dbReference type="GO" id="GO:0000271">
    <property type="term" value="P:polysaccharide biosynthetic process"/>
    <property type="evidence" value="ECO:0007669"/>
    <property type="project" value="TreeGrafter"/>
</dbReference>
<dbReference type="RefSeq" id="WP_113902902.1">
    <property type="nucleotide sequence ID" value="NZ_QNSB01000002.1"/>
</dbReference>